<dbReference type="AlphaFoldDB" id="A0A1G2CBS7"/>
<evidence type="ECO:0008006" key="4">
    <source>
        <dbReference type="Google" id="ProtNLM"/>
    </source>
</evidence>
<protein>
    <recommendedName>
        <fullName evidence="4">POTRA domain-containing protein</fullName>
    </recommendedName>
</protein>
<feature type="transmembrane region" description="Helical" evidence="1">
    <location>
        <begin position="21"/>
        <end position="44"/>
    </location>
</feature>
<proteinExistence type="predicted"/>
<evidence type="ECO:0000313" key="3">
    <source>
        <dbReference type="Proteomes" id="UP000176287"/>
    </source>
</evidence>
<sequence>MPKENPVLWSDVRSREERRRARIFSSLVFLIISAFLIFGAWAVIYSPLFKIKSVEITGNKSVSDGDIMELATAEIPRGSFWKSVFGTGNILTWPDGFSGESLKFLPELKSFSVQKSYGQRKIKITVEEKKPFGVWCLLGARISADETQISADTKNNISENQPQNLRESAADCWWFDSSGVIFRKAIGVEGNLIASLDDYSQKNIGLNSKILPDEFIPNIFSIFRAVSASGLSVKEMRLNDLALQEIEVDTYNGLPADLSAIALATAEALAKAGPKIYFSLRFSADNVPEVIKSLKEKTTFGSLQYVDFRVENRVYYK</sequence>
<name>A0A1G2CBS7_9BACT</name>
<keyword evidence="1" id="KW-1133">Transmembrane helix</keyword>
<dbReference type="STRING" id="1798649.A3B13_00955"/>
<evidence type="ECO:0000256" key="1">
    <source>
        <dbReference type="SAM" id="Phobius"/>
    </source>
</evidence>
<dbReference type="Proteomes" id="UP000176287">
    <property type="component" value="Unassembled WGS sequence"/>
</dbReference>
<evidence type="ECO:0000313" key="2">
    <source>
        <dbReference type="EMBL" id="OGY98863.1"/>
    </source>
</evidence>
<organism evidence="2 3">
    <name type="scientific">Candidatus Liptonbacteria bacterium RIFCSPLOWO2_01_FULL_45_15</name>
    <dbReference type="NCBI Taxonomy" id="1798649"/>
    <lineage>
        <taxon>Bacteria</taxon>
        <taxon>Candidatus Liptoniibacteriota</taxon>
    </lineage>
</organism>
<accession>A0A1G2CBS7</accession>
<dbReference type="EMBL" id="MHKZ01000051">
    <property type="protein sequence ID" value="OGY98863.1"/>
    <property type="molecule type" value="Genomic_DNA"/>
</dbReference>
<keyword evidence="1" id="KW-0812">Transmembrane</keyword>
<reference evidence="2 3" key="1">
    <citation type="journal article" date="2016" name="Nat. Commun.">
        <title>Thousands of microbial genomes shed light on interconnected biogeochemical processes in an aquifer system.</title>
        <authorList>
            <person name="Anantharaman K."/>
            <person name="Brown C.T."/>
            <person name="Hug L.A."/>
            <person name="Sharon I."/>
            <person name="Castelle C.J."/>
            <person name="Probst A.J."/>
            <person name="Thomas B.C."/>
            <person name="Singh A."/>
            <person name="Wilkins M.J."/>
            <person name="Karaoz U."/>
            <person name="Brodie E.L."/>
            <person name="Williams K.H."/>
            <person name="Hubbard S.S."/>
            <person name="Banfield J.F."/>
        </authorList>
    </citation>
    <scope>NUCLEOTIDE SEQUENCE [LARGE SCALE GENOMIC DNA]</scope>
</reference>
<comment type="caution">
    <text evidence="2">The sequence shown here is derived from an EMBL/GenBank/DDBJ whole genome shotgun (WGS) entry which is preliminary data.</text>
</comment>
<gene>
    <name evidence="2" type="ORF">A3B13_00955</name>
</gene>
<keyword evidence="1" id="KW-0472">Membrane</keyword>